<dbReference type="InterPro" id="IPR001098">
    <property type="entry name" value="DNA-dir_DNA_pol_A_palm_dom"/>
</dbReference>
<name>A0A0F9QS04_9ZZZZ</name>
<feature type="domain" description="DNA-directed DNA polymerase family A palm" evidence="3">
    <location>
        <begin position="181"/>
        <end position="381"/>
    </location>
</feature>
<evidence type="ECO:0000259" key="3">
    <source>
        <dbReference type="SMART" id="SM00482"/>
    </source>
</evidence>
<dbReference type="GO" id="GO:0006302">
    <property type="term" value="P:double-strand break repair"/>
    <property type="evidence" value="ECO:0007669"/>
    <property type="project" value="TreeGrafter"/>
</dbReference>
<keyword evidence="1" id="KW-0235">DNA replication</keyword>
<dbReference type="Gene3D" id="1.20.1060.10">
    <property type="entry name" value="Taq DNA Polymerase, Chain T, domain 4"/>
    <property type="match status" value="1"/>
</dbReference>
<dbReference type="GO" id="GO:0003887">
    <property type="term" value="F:DNA-directed DNA polymerase activity"/>
    <property type="evidence" value="ECO:0007669"/>
    <property type="project" value="InterPro"/>
</dbReference>
<dbReference type="AlphaFoldDB" id="A0A0F9QS04"/>
<feature type="region of interest" description="Disordered" evidence="2">
    <location>
        <begin position="153"/>
        <end position="177"/>
    </location>
</feature>
<evidence type="ECO:0000256" key="2">
    <source>
        <dbReference type="SAM" id="MobiDB-lite"/>
    </source>
</evidence>
<evidence type="ECO:0000256" key="1">
    <source>
        <dbReference type="ARBA" id="ARBA00022705"/>
    </source>
</evidence>
<dbReference type="Gene3D" id="3.30.70.370">
    <property type="match status" value="1"/>
</dbReference>
<dbReference type="PRINTS" id="PR00868">
    <property type="entry name" value="DNAPOLI"/>
</dbReference>
<comment type="caution">
    <text evidence="4">The sequence shown here is derived from an EMBL/GenBank/DDBJ whole genome shotgun (WGS) entry which is preliminary data.</text>
</comment>
<dbReference type="InterPro" id="IPR002298">
    <property type="entry name" value="DNA_polymerase_A"/>
</dbReference>
<feature type="compositionally biased region" description="Polar residues" evidence="2">
    <location>
        <begin position="153"/>
        <end position="166"/>
    </location>
</feature>
<dbReference type="GO" id="GO:0003677">
    <property type="term" value="F:DNA binding"/>
    <property type="evidence" value="ECO:0007669"/>
    <property type="project" value="InterPro"/>
</dbReference>
<dbReference type="GO" id="GO:0006261">
    <property type="term" value="P:DNA-templated DNA replication"/>
    <property type="evidence" value="ECO:0007669"/>
    <property type="project" value="InterPro"/>
</dbReference>
<feature type="non-terminal residue" evidence="4">
    <location>
        <position position="1"/>
    </location>
</feature>
<protein>
    <recommendedName>
        <fullName evidence="3">DNA-directed DNA polymerase family A palm domain-containing protein</fullName>
    </recommendedName>
</protein>
<evidence type="ECO:0000313" key="4">
    <source>
        <dbReference type="EMBL" id="KKN15896.1"/>
    </source>
</evidence>
<accession>A0A0F9QS04</accession>
<dbReference type="Pfam" id="PF00476">
    <property type="entry name" value="DNA_pol_A"/>
    <property type="match status" value="1"/>
</dbReference>
<dbReference type="SUPFAM" id="SSF56672">
    <property type="entry name" value="DNA/RNA polymerases"/>
    <property type="match status" value="1"/>
</dbReference>
<reference evidence="4" key="1">
    <citation type="journal article" date="2015" name="Nature">
        <title>Complex archaea that bridge the gap between prokaryotes and eukaryotes.</title>
        <authorList>
            <person name="Spang A."/>
            <person name="Saw J.H."/>
            <person name="Jorgensen S.L."/>
            <person name="Zaremba-Niedzwiedzka K."/>
            <person name="Martijn J."/>
            <person name="Lind A.E."/>
            <person name="van Eijk R."/>
            <person name="Schleper C."/>
            <person name="Guy L."/>
            <person name="Ettema T.J."/>
        </authorList>
    </citation>
    <scope>NUCLEOTIDE SEQUENCE</scope>
</reference>
<dbReference type="Gene3D" id="1.10.150.20">
    <property type="entry name" value="5' to 3' exonuclease, C-terminal subdomain"/>
    <property type="match status" value="1"/>
</dbReference>
<dbReference type="EMBL" id="LAZR01003667">
    <property type="protein sequence ID" value="KKN15896.1"/>
    <property type="molecule type" value="Genomic_DNA"/>
</dbReference>
<organism evidence="4">
    <name type="scientific">marine sediment metagenome</name>
    <dbReference type="NCBI Taxonomy" id="412755"/>
    <lineage>
        <taxon>unclassified sequences</taxon>
        <taxon>metagenomes</taxon>
        <taxon>ecological metagenomes</taxon>
    </lineage>
</organism>
<dbReference type="SMART" id="SM00482">
    <property type="entry name" value="POLAc"/>
    <property type="match status" value="1"/>
</dbReference>
<dbReference type="PANTHER" id="PTHR10133">
    <property type="entry name" value="DNA POLYMERASE I"/>
    <property type="match status" value="1"/>
</dbReference>
<sequence length="456" mass="52164">AVLPEILPKVEKDLRRLGNYETYQRQLKIVEPLVFMSTVGIKMDRAGLVKAASDTRDKIHKLTIELNEITAPIVLNIKSPKQVANYLYVNRGIKPITHKGRPTTDGKAMNKLAARGIREAEIIVALRHEHKMKGTYYEVELDDDGRLRCSYNPVGTKQGRTSSSKTIFGRGANMQNQPEPMKRMMQADPGMFFTNIDASQAENRVVAYVANEEAMIQAFENGIDIHNQTAALIYSKDIEDVLKDERKMGKKANHSLDYDEGPGEFSLIHQIPFTEAKFIVNRFHTVYPGIREWHASIRYQLSHNMQLKNCFGRVYKFMDRIGQDLYKQAYSFIPQSTVADMVNVRGTQFTYYNTDNITSLIRAQLVNTVHDSILFQYMLDKLPEWYHAVSKIVKSMEQPLFWEDRMFVIPADISVGLNGYDMLEITSKEFHSSSCEEVLSKVYAYLEECLDAQATA</sequence>
<dbReference type="InterPro" id="IPR043502">
    <property type="entry name" value="DNA/RNA_pol_sf"/>
</dbReference>
<gene>
    <name evidence="4" type="ORF">LCGC14_0981400</name>
</gene>
<dbReference type="PANTHER" id="PTHR10133:SF27">
    <property type="entry name" value="DNA POLYMERASE NU"/>
    <property type="match status" value="1"/>
</dbReference>
<proteinExistence type="predicted"/>